<dbReference type="Proteomes" id="UP000030460">
    <property type="component" value="Unassembled WGS sequence"/>
</dbReference>
<keyword evidence="9" id="KW-1185">Reference proteome</keyword>
<reference evidence="8" key="2">
    <citation type="submission" date="2020-04" db="EMBL/GenBank/DDBJ databases">
        <authorList>
            <person name="Alexandrino P."/>
            <person name="Mendonca T."/>
            <person name="Guaman L."/>
            <person name="Cherix J."/>
            <person name="Lozano-Sakalauskas G."/>
            <person name="Fujita A."/>
            <person name="Filho E.R."/>
            <person name="Long P."/>
            <person name="Padilla G."/>
            <person name="Taciro M.K."/>
            <person name="Gomez J.G."/>
            <person name="Silva L.F."/>
            <person name="Torres M."/>
        </authorList>
    </citation>
    <scope>NUCLEOTIDE SEQUENCE</scope>
    <source>
        <strain evidence="8">LMG 19450</strain>
    </source>
</reference>
<evidence type="ECO:0000313" key="9">
    <source>
        <dbReference type="Proteomes" id="UP000030460"/>
    </source>
</evidence>
<evidence type="ECO:0000256" key="1">
    <source>
        <dbReference type="ARBA" id="ARBA00001964"/>
    </source>
</evidence>
<dbReference type="InterPro" id="IPR012001">
    <property type="entry name" value="Thiamin_PyroP_enz_TPP-bd_dom"/>
</dbReference>
<dbReference type="Gene3D" id="3.40.50.970">
    <property type="match status" value="2"/>
</dbReference>
<dbReference type="CDD" id="cd07035">
    <property type="entry name" value="TPP_PYR_POX_like"/>
    <property type="match status" value="1"/>
</dbReference>
<dbReference type="Pfam" id="PF02775">
    <property type="entry name" value="TPP_enzyme_C"/>
    <property type="match status" value="1"/>
</dbReference>
<evidence type="ECO:0000259" key="6">
    <source>
        <dbReference type="Pfam" id="PF02775"/>
    </source>
</evidence>
<dbReference type="AlphaFoldDB" id="A0A8T6ZJN1"/>
<proteinExistence type="inferred from homology"/>
<dbReference type="PANTHER" id="PTHR18968">
    <property type="entry name" value="THIAMINE PYROPHOSPHATE ENZYMES"/>
    <property type="match status" value="1"/>
</dbReference>
<dbReference type="GO" id="GO:0005948">
    <property type="term" value="C:acetolactate synthase complex"/>
    <property type="evidence" value="ECO:0007669"/>
    <property type="project" value="TreeGrafter"/>
</dbReference>
<dbReference type="InterPro" id="IPR011766">
    <property type="entry name" value="TPP_enzyme_TPP-bd"/>
</dbReference>
<comment type="cofactor">
    <cofactor evidence="1">
        <name>thiamine diphosphate</name>
        <dbReference type="ChEBI" id="CHEBI:58937"/>
    </cofactor>
</comment>
<protein>
    <submittedName>
        <fullName evidence="8">Thiamine pyrophosphate-binding protein</fullName>
    </submittedName>
</protein>
<feature type="domain" description="Thiamine pyrophosphate enzyme N-terminal TPP-binding" evidence="7">
    <location>
        <begin position="6"/>
        <end position="108"/>
    </location>
</feature>
<dbReference type="GO" id="GO:0003984">
    <property type="term" value="F:acetolactate synthase activity"/>
    <property type="evidence" value="ECO:0007669"/>
    <property type="project" value="TreeGrafter"/>
</dbReference>
<dbReference type="PANTHER" id="PTHR18968:SF166">
    <property type="entry name" value="2-HYDROXYACYL-COA LYASE 2"/>
    <property type="match status" value="1"/>
</dbReference>
<evidence type="ECO:0000313" key="8">
    <source>
        <dbReference type="EMBL" id="NLP64908.1"/>
    </source>
</evidence>
<name>A0A8T6ZJN1_9BURK</name>
<dbReference type="GO" id="GO:0050660">
    <property type="term" value="F:flavin adenine dinucleotide binding"/>
    <property type="evidence" value="ECO:0007669"/>
    <property type="project" value="TreeGrafter"/>
</dbReference>
<dbReference type="GO" id="GO:0000287">
    <property type="term" value="F:magnesium ion binding"/>
    <property type="evidence" value="ECO:0007669"/>
    <property type="project" value="InterPro"/>
</dbReference>
<dbReference type="RefSeq" id="WP_084225781.1">
    <property type="nucleotide sequence ID" value="NZ_CADFGF010000014.1"/>
</dbReference>
<organism evidence="8 9">
    <name type="scientific">Paraburkholderia sacchari</name>
    <dbReference type="NCBI Taxonomy" id="159450"/>
    <lineage>
        <taxon>Bacteria</taxon>
        <taxon>Pseudomonadati</taxon>
        <taxon>Pseudomonadota</taxon>
        <taxon>Betaproteobacteria</taxon>
        <taxon>Burkholderiales</taxon>
        <taxon>Burkholderiaceae</taxon>
        <taxon>Paraburkholderia</taxon>
    </lineage>
</organism>
<dbReference type="Pfam" id="PF00205">
    <property type="entry name" value="TPP_enzyme_M"/>
    <property type="match status" value="1"/>
</dbReference>
<dbReference type="EMBL" id="JTDB02000010">
    <property type="protein sequence ID" value="NLP64908.1"/>
    <property type="molecule type" value="Genomic_DNA"/>
</dbReference>
<evidence type="ECO:0000256" key="2">
    <source>
        <dbReference type="ARBA" id="ARBA00007812"/>
    </source>
</evidence>
<comment type="caution">
    <text evidence="8">The sequence shown here is derived from an EMBL/GenBank/DDBJ whole genome shotgun (WGS) entry which is preliminary data.</text>
</comment>
<dbReference type="InterPro" id="IPR029061">
    <property type="entry name" value="THDP-binding"/>
</dbReference>
<evidence type="ECO:0000256" key="4">
    <source>
        <dbReference type="RuleBase" id="RU362132"/>
    </source>
</evidence>
<dbReference type="InterPro" id="IPR029035">
    <property type="entry name" value="DHS-like_NAD/FAD-binding_dom"/>
</dbReference>
<comment type="similarity">
    <text evidence="2 4">Belongs to the TPP enzyme family.</text>
</comment>
<gene>
    <name evidence="8" type="ORF">NH14_027950</name>
</gene>
<dbReference type="Pfam" id="PF02776">
    <property type="entry name" value="TPP_enzyme_N"/>
    <property type="match status" value="1"/>
</dbReference>
<evidence type="ECO:0000259" key="5">
    <source>
        <dbReference type="Pfam" id="PF00205"/>
    </source>
</evidence>
<feature type="domain" description="Thiamine pyrophosphate enzyme central" evidence="5">
    <location>
        <begin position="197"/>
        <end position="341"/>
    </location>
</feature>
<dbReference type="GO" id="GO:0009099">
    <property type="term" value="P:L-valine biosynthetic process"/>
    <property type="evidence" value="ECO:0007669"/>
    <property type="project" value="TreeGrafter"/>
</dbReference>
<dbReference type="SUPFAM" id="SSF52518">
    <property type="entry name" value="Thiamin diphosphate-binding fold (THDP-binding)"/>
    <property type="match status" value="2"/>
</dbReference>
<dbReference type="GO" id="GO:0009097">
    <property type="term" value="P:isoleucine biosynthetic process"/>
    <property type="evidence" value="ECO:0007669"/>
    <property type="project" value="TreeGrafter"/>
</dbReference>
<accession>A0A8T6ZJN1</accession>
<dbReference type="InterPro" id="IPR045229">
    <property type="entry name" value="TPP_enz"/>
</dbReference>
<sequence>MPLQSLGERIADLLVAEGVDKFFSLPEVTFGKLHHALHDRGVPLIAGHHETASAYIAEAYAAFTGGIAVAGGACGPGVMNLYPAIANSWSENLPILYLGSERSTLARNSPRSGKFQCPPNCDVVKPITKFSAVLEDPLQADDLFQEAFRQLRQGTPGPVYIGLPFDLLLEQREFPNPVPPQRYRPASFTETVSDAEIEKVADLLAKAKRPLIIGGAGIRNAASQAVFRKLVETVGCPTLLTFSARGVLPDTHPQVFDYGIEPGATLTRNADLILVIGSPIGEKFAYGGNAYTSEQENFPNYFGKAGEQKWIQLDLDPSTIGRNRPVDVALPGDMRAILPRLVQALEKRTIHRTPELDHWSKQRRDYYRGLNANAPDTKPIHPGRAIAELQSVLPAETIVVRDGGAFSIWLQNYLHHDIGGYIKAGKQGNLGTGVPYAIGVALAEQTRGRPVCLVTGDGSFGFYAMELETAVRYKLPMVIVVGYDAGWSLEVPYYMHVCGRTFEVDHNFVRLDDLARTLGAHGEFCESTDQIAPAIRRAFESGKPALVQIAIDRDANAFQMPNSHIWTKWHADKTAYPE</sequence>
<dbReference type="Gene3D" id="3.40.50.1220">
    <property type="entry name" value="TPP-binding domain"/>
    <property type="match status" value="1"/>
</dbReference>
<dbReference type="CDD" id="cd02004">
    <property type="entry name" value="TPP_BZL_OCoD_HPCL"/>
    <property type="match status" value="1"/>
</dbReference>
<feature type="domain" description="Thiamine pyrophosphate enzyme TPP-binding" evidence="6">
    <location>
        <begin position="402"/>
        <end position="549"/>
    </location>
</feature>
<dbReference type="InterPro" id="IPR012000">
    <property type="entry name" value="Thiamin_PyroP_enz_cen_dom"/>
</dbReference>
<reference evidence="8" key="1">
    <citation type="journal article" date="2015" name="Genome Announc.">
        <title>Draft Genome Sequence of the Polyhydroxyalkanoate-Producing Bacterium Burkholderia sacchari LMG 19450 Isolated from Brazilian Sugarcane Plantation Soil.</title>
        <authorList>
            <person name="Alexandrino P.M."/>
            <person name="Mendonca T.T."/>
            <person name="Guaman Bautista L.P."/>
            <person name="Cherix J."/>
            <person name="Lozano-Sakalauskas G.C."/>
            <person name="Fujita A."/>
            <person name="Ramos Filho E."/>
            <person name="Long P."/>
            <person name="Padilla G."/>
            <person name="Taciro M.K."/>
            <person name="Gomez J.G."/>
            <person name="Silva L.F."/>
        </authorList>
    </citation>
    <scope>NUCLEOTIDE SEQUENCE</scope>
    <source>
        <strain evidence="8">LMG 19450</strain>
    </source>
</reference>
<dbReference type="OrthoDB" id="2254214at2"/>
<evidence type="ECO:0000256" key="3">
    <source>
        <dbReference type="ARBA" id="ARBA00023052"/>
    </source>
</evidence>
<evidence type="ECO:0000259" key="7">
    <source>
        <dbReference type="Pfam" id="PF02776"/>
    </source>
</evidence>
<dbReference type="SUPFAM" id="SSF52467">
    <property type="entry name" value="DHS-like NAD/FAD-binding domain"/>
    <property type="match status" value="1"/>
</dbReference>
<keyword evidence="3 4" id="KW-0786">Thiamine pyrophosphate</keyword>
<dbReference type="GO" id="GO:0030976">
    <property type="term" value="F:thiamine pyrophosphate binding"/>
    <property type="evidence" value="ECO:0007669"/>
    <property type="project" value="InterPro"/>
</dbReference>